<proteinExistence type="predicted"/>
<feature type="transmembrane region" description="Helical" evidence="1">
    <location>
        <begin position="15"/>
        <end position="39"/>
    </location>
</feature>
<keyword evidence="3" id="KW-1185">Reference proteome</keyword>
<organism evidence="2 3">
    <name type="scientific">Rahnella victoriana</name>
    <dbReference type="NCBI Taxonomy" id="1510570"/>
    <lineage>
        <taxon>Bacteria</taxon>
        <taxon>Pseudomonadati</taxon>
        <taxon>Pseudomonadota</taxon>
        <taxon>Gammaproteobacteria</taxon>
        <taxon>Enterobacterales</taxon>
        <taxon>Yersiniaceae</taxon>
        <taxon>Rahnella</taxon>
    </lineage>
</organism>
<protein>
    <submittedName>
        <fullName evidence="2">Uncharacterized protein</fullName>
    </submittedName>
</protein>
<comment type="caution">
    <text evidence="2">The sequence shown here is derived from an EMBL/GenBank/DDBJ whole genome shotgun (WGS) entry which is preliminary data.</text>
</comment>
<evidence type="ECO:0000313" key="3">
    <source>
        <dbReference type="Proteomes" id="UP000600307"/>
    </source>
</evidence>
<sequence>MRVAWESLEWTKISAMASCVSVALSAITLGVAIYAMGAWKSQEKVKAKREIKKAAGKLYVEVGLMPEKFINMNVTNGQAVSKSPNFEVLVSQKNQGFIDEWLKHEKLSELYLQLKYLGYAVVDDLTSAQKEALNGLDATFNNYYSYNDSKINFEQSLKDFLDKMDIYK</sequence>
<evidence type="ECO:0000256" key="1">
    <source>
        <dbReference type="SAM" id="Phobius"/>
    </source>
</evidence>
<keyword evidence="1" id="KW-1133">Transmembrane helix</keyword>
<keyword evidence="1" id="KW-0472">Membrane</keyword>
<name>A0ABS0DTS7_9GAMM</name>
<reference evidence="2 3" key="1">
    <citation type="submission" date="2020-11" db="EMBL/GenBank/DDBJ databases">
        <title>Taxonomic investigation of Rahnella spp.</title>
        <authorList>
            <person name="Lee S.D."/>
        </authorList>
    </citation>
    <scope>NUCLEOTIDE SEQUENCE [LARGE SCALE GENOMIC DNA]</scope>
    <source>
        <strain evidence="2 3">SAP-10</strain>
    </source>
</reference>
<keyword evidence="1" id="KW-0812">Transmembrane</keyword>
<evidence type="ECO:0000313" key="2">
    <source>
        <dbReference type="EMBL" id="MBF7955523.1"/>
    </source>
</evidence>
<accession>A0ABS0DTS7</accession>
<dbReference type="EMBL" id="JADOBH010000001">
    <property type="protein sequence ID" value="MBF7955523.1"/>
    <property type="molecule type" value="Genomic_DNA"/>
</dbReference>
<gene>
    <name evidence="2" type="ORF">IV431_08185</name>
</gene>
<dbReference type="RefSeq" id="WP_195816997.1">
    <property type="nucleotide sequence ID" value="NZ_JADOBH010000001.1"/>
</dbReference>
<dbReference type="Proteomes" id="UP000600307">
    <property type="component" value="Unassembled WGS sequence"/>
</dbReference>